<reference evidence="1 2" key="1">
    <citation type="journal article" date="2021" name="Elife">
        <title>Chloroplast acquisition without the gene transfer in kleptoplastic sea slugs, Plakobranchus ocellatus.</title>
        <authorList>
            <person name="Maeda T."/>
            <person name="Takahashi S."/>
            <person name="Yoshida T."/>
            <person name="Shimamura S."/>
            <person name="Takaki Y."/>
            <person name="Nagai Y."/>
            <person name="Toyoda A."/>
            <person name="Suzuki Y."/>
            <person name="Arimoto A."/>
            <person name="Ishii H."/>
            <person name="Satoh N."/>
            <person name="Nishiyama T."/>
            <person name="Hasebe M."/>
            <person name="Maruyama T."/>
            <person name="Minagawa J."/>
            <person name="Obokata J."/>
            <person name="Shigenobu S."/>
        </authorList>
    </citation>
    <scope>NUCLEOTIDE SEQUENCE [LARGE SCALE GENOMIC DNA]</scope>
</reference>
<comment type="caution">
    <text evidence="1">The sequence shown here is derived from an EMBL/GenBank/DDBJ whole genome shotgun (WGS) entry which is preliminary data.</text>
</comment>
<accession>A0AAV3YRD1</accession>
<organism evidence="1 2">
    <name type="scientific">Plakobranchus ocellatus</name>
    <dbReference type="NCBI Taxonomy" id="259542"/>
    <lineage>
        <taxon>Eukaryota</taxon>
        <taxon>Metazoa</taxon>
        <taxon>Spiralia</taxon>
        <taxon>Lophotrochozoa</taxon>
        <taxon>Mollusca</taxon>
        <taxon>Gastropoda</taxon>
        <taxon>Heterobranchia</taxon>
        <taxon>Euthyneura</taxon>
        <taxon>Panpulmonata</taxon>
        <taxon>Sacoglossa</taxon>
        <taxon>Placobranchoidea</taxon>
        <taxon>Plakobranchidae</taxon>
        <taxon>Plakobranchus</taxon>
    </lineage>
</organism>
<evidence type="ECO:0000313" key="2">
    <source>
        <dbReference type="Proteomes" id="UP000735302"/>
    </source>
</evidence>
<protein>
    <submittedName>
        <fullName evidence="1">Uncharacterized protein</fullName>
    </submittedName>
</protein>
<dbReference type="EMBL" id="BLXT01001350">
    <property type="protein sequence ID" value="GFN84999.1"/>
    <property type="molecule type" value="Genomic_DNA"/>
</dbReference>
<gene>
    <name evidence="1" type="ORF">PoB_001150500</name>
</gene>
<evidence type="ECO:0000313" key="1">
    <source>
        <dbReference type="EMBL" id="GFN84999.1"/>
    </source>
</evidence>
<dbReference type="Proteomes" id="UP000735302">
    <property type="component" value="Unassembled WGS sequence"/>
</dbReference>
<proteinExistence type="predicted"/>
<name>A0AAV3YRD1_9GAST</name>
<sequence>MKPSKLRTICNTVVRGDTVLLFHAIATHAAFARSGSSRFGFLICASSVWGESYESIPHVLFEYLEMSIERPAEWAALTLDDILLRQDRDAMSTAANILRVFLLLAMQ</sequence>
<dbReference type="AlphaFoldDB" id="A0AAV3YRD1"/>
<keyword evidence="2" id="KW-1185">Reference proteome</keyword>